<dbReference type="SUPFAM" id="SSF53335">
    <property type="entry name" value="S-adenosyl-L-methionine-dependent methyltransferases"/>
    <property type="match status" value="1"/>
</dbReference>
<dbReference type="EMBL" id="UOEC01000159">
    <property type="protein sequence ID" value="VAV99149.1"/>
    <property type="molecule type" value="Genomic_DNA"/>
</dbReference>
<evidence type="ECO:0000256" key="1">
    <source>
        <dbReference type="ARBA" id="ARBA00007494"/>
    </source>
</evidence>
<dbReference type="PROSITE" id="PS01153">
    <property type="entry name" value="NOL1_NOP2_SUN"/>
    <property type="match status" value="1"/>
</dbReference>
<dbReference type="InterPro" id="IPR049560">
    <property type="entry name" value="MeTrfase_RsmB-F_NOP2_cat"/>
</dbReference>
<keyword evidence="2 7" id="KW-0489">Methyltransferase</keyword>
<gene>
    <name evidence="7" type="ORF">MNBD_ALPHA08-1077</name>
</gene>
<evidence type="ECO:0000256" key="3">
    <source>
        <dbReference type="ARBA" id="ARBA00022679"/>
    </source>
</evidence>
<dbReference type="Pfam" id="PF01189">
    <property type="entry name" value="Methyltr_RsmB-F"/>
    <property type="match status" value="1"/>
</dbReference>
<evidence type="ECO:0000256" key="4">
    <source>
        <dbReference type="ARBA" id="ARBA00022691"/>
    </source>
</evidence>
<keyword evidence="3 7" id="KW-0808">Transferase</keyword>
<dbReference type="CDD" id="cd02440">
    <property type="entry name" value="AdoMet_MTases"/>
    <property type="match status" value="1"/>
</dbReference>
<dbReference type="GO" id="GO:0003723">
    <property type="term" value="F:RNA binding"/>
    <property type="evidence" value="ECO:0007669"/>
    <property type="project" value="UniProtKB-KW"/>
</dbReference>
<dbReference type="InterPro" id="IPR001678">
    <property type="entry name" value="MeTrfase_RsmB-F_NOP2_dom"/>
</dbReference>
<feature type="domain" description="SAM-dependent MTase RsmB/NOP-type" evidence="6">
    <location>
        <begin position="1"/>
        <end position="278"/>
    </location>
</feature>
<dbReference type="GO" id="GO:0001510">
    <property type="term" value="P:RNA methylation"/>
    <property type="evidence" value="ECO:0007669"/>
    <property type="project" value="InterPro"/>
</dbReference>
<dbReference type="PROSITE" id="PS51686">
    <property type="entry name" value="SAM_MT_RSMB_NOP"/>
    <property type="match status" value="1"/>
</dbReference>
<dbReference type="InterPro" id="IPR023267">
    <property type="entry name" value="RCMT"/>
</dbReference>
<evidence type="ECO:0000256" key="2">
    <source>
        <dbReference type="ARBA" id="ARBA00022603"/>
    </source>
</evidence>
<evidence type="ECO:0000256" key="5">
    <source>
        <dbReference type="ARBA" id="ARBA00022884"/>
    </source>
</evidence>
<keyword evidence="5" id="KW-0694">RNA-binding</keyword>
<dbReference type="PRINTS" id="PR02008">
    <property type="entry name" value="RCMTFAMILY"/>
</dbReference>
<dbReference type="GO" id="GO:0008173">
    <property type="term" value="F:RNA methyltransferase activity"/>
    <property type="evidence" value="ECO:0007669"/>
    <property type="project" value="InterPro"/>
</dbReference>
<protein>
    <submittedName>
        <fullName evidence="7">16S rRNA (Cytosine(967)-C(5))-methyltransferase</fullName>
        <ecNumber evidence="7">2.1.1.176</ecNumber>
    </submittedName>
</protein>
<organism evidence="7">
    <name type="scientific">hydrothermal vent metagenome</name>
    <dbReference type="NCBI Taxonomy" id="652676"/>
    <lineage>
        <taxon>unclassified sequences</taxon>
        <taxon>metagenomes</taxon>
        <taxon>ecological metagenomes</taxon>
    </lineage>
</organism>
<evidence type="ECO:0000313" key="7">
    <source>
        <dbReference type="EMBL" id="VAV99149.1"/>
    </source>
</evidence>
<dbReference type="Gene3D" id="3.40.50.150">
    <property type="entry name" value="Vaccinia Virus protein VP39"/>
    <property type="match status" value="1"/>
</dbReference>
<sequence>WQLWAKDYGKETAAKITNAHLGEAALDLTLKSSDQHPAGMKLPTGSLRLEPGYGRIEELAGYDQGNWWVQDVAASLPVKLLGDVSGKAIADICAAPGGKTMQLAAGGAKVTAVDISQRRLERVQENLERVGLEADIVCTDVLDWQPDTLFDALLLDAPCSATGTIRRHPDALYLKKSHDIDALCKLQKQLLTKAAALIKPGGELVYCTCSLQKREGELQVAQFLAENSHFEPQPVTPSQVGEMDHLINDQGDLRTLPFHTAGDSTGMDGFFISRIIRKT</sequence>
<dbReference type="PANTHER" id="PTHR22807:SF61">
    <property type="entry name" value="NOL1_NOP2_SUN FAMILY PROTEIN _ ANTITERMINATION NUSB DOMAIN-CONTAINING PROTEIN"/>
    <property type="match status" value="1"/>
</dbReference>
<dbReference type="EC" id="2.1.1.176" evidence="7"/>
<dbReference type="AlphaFoldDB" id="A0A3B0S4H2"/>
<dbReference type="InterPro" id="IPR018314">
    <property type="entry name" value="RsmB/NOL1/NOP2-like_CS"/>
</dbReference>
<accession>A0A3B0S4H2</accession>
<feature type="non-terminal residue" evidence="7">
    <location>
        <position position="1"/>
    </location>
</feature>
<evidence type="ECO:0000259" key="6">
    <source>
        <dbReference type="PROSITE" id="PS51686"/>
    </source>
</evidence>
<reference evidence="7" key="1">
    <citation type="submission" date="2018-06" db="EMBL/GenBank/DDBJ databases">
        <authorList>
            <person name="Zhirakovskaya E."/>
        </authorList>
    </citation>
    <scope>NUCLEOTIDE SEQUENCE</scope>
</reference>
<name>A0A3B0S4H2_9ZZZZ</name>
<keyword evidence="4" id="KW-0949">S-adenosyl-L-methionine</keyword>
<dbReference type="PANTHER" id="PTHR22807">
    <property type="entry name" value="NOP2 YEAST -RELATED NOL1/NOP2/FMU SUN DOMAIN-CONTAINING"/>
    <property type="match status" value="1"/>
</dbReference>
<dbReference type="InterPro" id="IPR029063">
    <property type="entry name" value="SAM-dependent_MTases_sf"/>
</dbReference>
<proteinExistence type="inferred from homology"/>
<comment type="similarity">
    <text evidence="1">Belongs to the class I-like SAM-binding methyltransferase superfamily. RsmB/NOP family.</text>
</comment>